<dbReference type="Proteomes" id="UP001162992">
    <property type="component" value="Chromosome 14"/>
</dbReference>
<name>A0ACC2BLD8_DIPCM</name>
<sequence length="144" mass="16441">MIYEMLIGIPPFYDSNKRIMYEKTLYSKLVFQAEISPTAKDIIGQMLEKNPEHRLGSGPRDAQDIMDHIFFSSIDWNALSRREISPPFVPDVKSKDDVSNFDSSITSEPVDKLFSDTNSTKAVALPEFDDYNFNIKPKKKVGTQ</sequence>
<accession>A0ACC2BLD8</accession>
<evidence type="ECO:0000313" key="2">
    <source>
        <dbReference type="Proteomes" id="UP001162992"/>
    </source>
</evidence>
<protein>
    <submittedName>
        <fullName evidence="1">Uncharacterized protein</fullName>
    </submittedName>
</protein>
<organism evidence="1 2">
    <name type="scientific">Diphasiastrum complanatum</name>
    <name type="common">Issler's clubmoss</name>
    <name type="synonym">Lycopodium complanatum</name>
    <dbReference type="NCBI Taxonomy" id="34168"/>
    <lineage>
        <taxon>Eukaryota</taxon>
        <taxon>Viridiplantae</taxon>
        <taxon>Streptophyta</taxon>
        <taxon>Embryophyta</taxon>
        <taxon>Tracheophyta</taxon>
        <taxon>Lycopodiopsida</taxon>
        <taxon>Lycopodiales</taxon>
        <taxon>Lycopodiaceae</taxon>
        <taxon>Lycopodioideae</taxon>
        <taxon>Diphasiastrum</taxon>
    </lineage>
</organism>
<reference evidence="2" key="1">
    <citation type="journal article" date="2024" name="Proc. Natl. Acad. Sci. U.S.A.">
        <title>Extraordinary preservation of gene collinearity over three hundred million years revealed in homosporous lycophytes.</title>
        <authorList>
            <person name="Li C."/>
            <person name="Wickell D."/>
            <person name="Kuo L.Y."/>
            <person name="Chen X."/>
            <person name="Nie B."/>
            <person name="Liao X."/>
            <person name="Peng D."/>
            <person name="Ji J."/>
            <person name="Jenkins J."/>
            <person name="Williams M."/>
            <person name="Shu S."/>
            <person name="Plott C."/>
            <person name="Barry K."/>
            <person name="Rajasekar S."/>
            <person name="Grimwood J."/>
            <person name="Han X."/>
            <person name="Sun S."/>
            <person name="Hou Z."/>
            <person name="He W."/>
            <person name="Dai G."/>
            <person name="Sun C."/>
            <person name="Schmutz J."/>
            <person name="Leebens-Mack J.H."/>
            <person name="Li F.W."/>
            <person name="Wang L."/>
        </authorList>
    </citation>
    <scope>NUCLEOTIDE SEQUENCE [LARGE SCALE GENOMIC DNA]</scope>
    <source>
        <strain evidence="2">cv. PW_Plant_1</strain>
    </source>
</reference>
<dbReference type="EMBL" id="CM055105">
    <property type="protein sequence ID" value="KAJ7530579.1"/>
    <property type="molecule type" value="Genomic_DNA"/>
</dbReference>
<gene>
    <name evidence="1" type="ORF">O6H91_14G008900</name>
</gene>
<proteinExistence type="predicted"/>
<keyword evidence="2" id="KW-1185">Reference proteome</keyword>
<comment type="caution">
    <text evidence="1">The sequence shown here is derived from an EMBL/GenBank/DDBJ whole genome shotgun (WGS) entry which is preliminary data.</text>
</comment>
<evidence type="ECO:0000313" key="1">
    <source>
        <dbReference type="EMBL" id="KAJ7530579.1"/>
    </source>
</evidence>